<dbReference type="GO" id="GO:0004553">
    <property type="term" value="F:hydrolase activity, hydrolyzing O-glycosyl compounds"/>
    <property type="evidence" value="ECO:0007669"/>
    <property type="project" value="InterPro"/>
</dbReference>
<evidence type="ECO:0000313" key="3">
    <source>
        <dbReference type="Proteomes" id="UP000217334"/>
    </source>
</evidence>
<sequence>MKTYTKPILMAAAILSLNSCSKSDVDGRFSDNPKSEIGTPQKGTANTANQLKWNFDNTDDWINASQGDNANISQTSVENNTDAEDGKVVKIFTNLASKERKKLKTKKQYGAGLYTWRTYISDLGTNERVSIGSWLWNSDKHELDFEVGSGTSKDRDLLKTADDEVIAYITSQDNPALHQKIKIKKNAWHTFQIDLQLVGNKYFATWLIDGVKCAAQQLNYGQEHPFHIFCSTENLKFVGDNWPYKDNYGLWDYVTYTPYTYSIAPTEPQNQINPKDPEPEPDSGEKKVWTFKNFPNDWGKWARANVEVNNKIENGKLVLTTSANCSVSKIFNKTQAGYGKYTCSIRLPEVNKSAKIQLGMTFYNESPERFFIMMARYGDEAERKRLGAKTGELLLFVQSVSPAIEEYVAVLKPNKDYKFTIDLKKVGNNYGVEFSLDQNVVKSLAVANFGEDQMKFEWSLSAESNRGSWLPGETLVDGEYSATFNFIEYTAY</sequence>
<gene>
    <name evidence="2" type="ORF">CGC59_13130</name>
</gene>
<dbReference type="AlphaFoldDB" id="A0A2A3N292"/>
<accession>A0A2A3N292</accession>
<feature type="region of interest" description="Disordered" evidence="1">
    <location>
        <begin position="23"/>
        <end position="46"/>
    </location>
</feature>
<dbReference type="EMBL" id="CP022383">
    <property type="protein sequence ID" value="ATA80559.1"/>
    <property type="molecule type" value="Genomic_DNA"/>
</dbReference>
<feature type="compositionally biased region" description="Basic and acidic residues" evidence="1">
    <location>
        <begin position="275"/>
        <end position="285"/>
    </location>
</feature>
<feature type="compositionally biased region" description="Basic and acidic residues" evidence="1">
    <location>
        <begin position="23"/>
        <end position="34"/>
    </location>
</feature>
<evidence type="ECO:0000313" key="2">
    <source>
        <dbReference type="EMBL" id="ATA80559.1"/>
    </source>
</evidence>
<dbReference type="PROSITE" id="PS51762">
    <property type="entry name" value="GH16_2"/>
    <property type="match status" value="1"/>
</dbReference>
<dbReference type="InterPro" id="IPR000757">
    <property type="entry name" value="Beta-glucanase-like"/>
</dbReference>
<dbReference type="Proteomes" id="UP000217334">
    <property type="component" value="Chromosome"/>
</dbReference>
<dbReference type="RefSeq" id="WP_095899290.1">
    <property type="nucleotide sequence ID" value="NZ_CAJPRX010000010.1"/>
</dbReference>
<protein>
    <submittedName>
        <fullName evidence="2">Toxin-antitoxin system protein</fullName>
    </submittedName>
</protein>
<evidence type="ECO:0000256" key="1">
    <source>
        <dbReference type="SAM" id="MobiDB-lite"/>
    </source>
</evidence>
<dbReference type="GO" id="GO:0005975">
    <property type="term" value="P:carbohydrate metabolic process"/>
    <property type="evidence" value="ECO:0007669"/>
    <property type="project" value="InterPro"/>
</dbReference>
<organism evidence="2 3">
    <name type="scientific">Capnocytophaga sputigena</name>
    <dbReference type="NCBI Taxonomy" id="1019"/>
    <lineage>
        <taxon>Bacteria</taxon>
        <taxon>Pseudomonadati</taxon>
        <taxon>Bacteroidota</taxon>
        <taxon>Flavobacteriia</taxon>
        <taxon>Flavobacteriales</taxon>
        <taxon>Flavobacteriaceae</taxon>
        <taxon>Capnocytophaga</taxon>
    </lineage>
</organism>
<dbReference type="GeneID" id="78163423"/>
<name>A0A2A3N292_CAPSP</name>
<feature type="region of interest" description="Disordered" evidence="1">
    <location>
        <begin position="265"/>
        <end position="285"/>
    </location>
</feature>
<proteinExistence type="predicted"/>
<reference evidence="3" key="1">
    <citation type="submission" date="2017-06" db="EMBL/GenBank/DDBJ databases">
        <title>Capnocytophaga spp. assemblies.</title>
        <authorList>
            <person name="Gulvik C.A."/>
        </authorList>
    </citation>
    <scope>NUCLEOTIDE SEQUENCE [LARGE SCALE GENOMIC DNA]</scope>
    <source>
        <strain evidence="3">H4486</strain>
    </source>
</reference>